<dbReference type="AlphaFoldDB" id="A0A1M5TZC3"/>
<protein>
    <submittedName>
        <fullName evidence="8">Electron transport protein HydN</fullName>
    </submittedName>
</protein>
<keyword evidence="2" id="KW-0004">4Fe-4S</keyword>
<dbReference type="Pfam" id="PF13247">
    <property type="entry name" value="Fer4_11"/>
    <property type="match status" value="1"/>
</dbReference>
<dbReference type="PROSITE" id="PS51379">
    <property type="entry name" value="4FE4S_FER_2"/>
    <property type="match status" value="3"/>
</dbReference>
<dbReference type="SUPFAM" id="SSF54862">
    <property type="entry name" value="4Fe-4S ferredoxins"/>
    <property type="match status" value="1"/>
</dbReference>
<dbReference type="PANTHER" id="PTHR42859">
    <property type="entry name" value="OXIDOREDUCTASE"/>
    <property type="match status" value="1"/>
</dbReference>
<dbReference type="RefSeq" id="WP_073075856.1">
    <property type="nucleotide sequence ID" value="NZ_FQXV01000001.1"/>
</dbReference>
<gene>
    <name evidence="8" type="ORF">SAMN02745823_00292</name>
</gene>
<evidence type="ECO:0000313" key="8">
    <source>
        <dbReference type="EMBL" id="SHH56044.1"/>
    </source>
</evidence>
<sequence length="183" mass="19650">MNAFVKGNPDLCMGCRTCMVACVVSHTGRHIFELDPDDYTFNPKLHMVKTRAISVPVQCKHCENPACMAACPQKCIHMEDGTVFIDTENCIGCKACMEACPVGAIDMAPVSGVYQPDGKERYVANKCDLCREQSGGPACIRVCPTEALKLVSYEEIADTAQERRLAAAKANADGSLGAAAQAK</sequence>
<keyword evidence="4" id="KW-0249">Electron transport</keyword>
<dbReference type="STRING" id="1123282.SAMN02745823_00292"/>
<keyword evidence="6" id="KW-0411">Iron-sulfur</keyword>
<evidence type="ECO:0000256" key="6">
    <source>
        <dbReference type="ARBA" id="ARBA00023014"/>
    </source>
</evidence>
<evidence type="ECO:0000256" key="3">
    <source>
        <dbReference type="ARBA" id="ARBA00022723"/>
    </source>
</evidence>
<keyword evidence="5" id="KW-0408">Iron</keyword>
<dbReference type="InterPro" id="IPR050294">
    <property type="entry name" value="RnfB_subfamily"/>
</dbReference>
<reference evidence="8 9" key="1">
    <citation type="submission" date="2016-11" db="EMBL/GenBank/DDBJ databases">
        <authorList>
            <person name="Jaros S."/>
            <person name="Januszkiewicz K."/>
            <person name="Wedrychowicz H."/>
        </authorList>
    </citation>
    <scope>NUCLEOTIDE SEQUENCE [LARGE SCALE GENOMIC DNA]</scope>
    <source>
        <strain evidence="8 9">DSM 10068</strain>
    </source>
</reference>
<evidence type="ECO:0000256" key="5">
    <source>
        <dbReference type="ARBA" id="ARBA00023004"/>
    </source>
</evidence>
<feature type="domain" description="4Fe-4S ferredoxin-type" evidence="7">
    <location>
        <begin position="50"/>
        <end position="80"/>
    </location>
</feature>
<evidence type="ECO:0000313" key="9">
    <source>
        <dbReference type="Proteomes" id="UP000183995"/>
    </source>
</evidence>
<accession>A0A1M5TZC3</accession>
<dbReference type="GO" id="GO:0046872">
    <property type="term" value="F:metal ion binding"/>
    <property type="evidence" value="ECO:0007669"/>
    <property type="project" value="UniProtKB-KW"/>
</dbReference>
<name>A0A1M5TZC3_9FIRM</name>
<evidence type="ECO:0000256" key="4">
    <source>
        <dbReference type="ARBA" id="ARBA00022982"/>
    </source>
</evidence>
<dbReference type="OrthoDB" id="9810688at2"/>
<keyword evidence="1" id="KW-0813">Transport</keyword>
<evidence type="ECO:0000259" key="7">
    <source>
        <dbReference type="PROSITE" id="PS51379"/>
    </source>
</evidence>
<dbReference type="EMBL" id="FQXV01000001">
    <property type="protein sequence ID" value="SHH56044.1"/>
    <property type="molecule type" value="Genomic_DNA"/>
</dbReference>
<dbReference type="PANTHER" id="PTHR42859:SF10">
    <property type="entry name" value="DIMETHYLSULFOXIDE REDUCTASE CHAIN B"/>
    <property type="match status" value="1"/>
</dbReference>
<evidence type="ECO:0000256" key="2">
    <source>
        <dbReference type="ARBA" id="ARBA00022485"/>
    </source>
</evidence>
<dbReference type="InterPro" id="IPR017896">
    <property type="entry name" value="4Fe4S_Fe-S-bd"/>
</dbReference>
<dbReference type="Pfam" id="PF12800">
    <property type="entry name" value="Fer4_4"/>
    <property type="match status" value="1"/>
</dbReference>
<dbReference type="PROSITE" id="PS00198">
    <property type="entry name" value="4FE4S_FER_1"/>
    <property type="match status" value="1"/>
</dbReference>
<dbReference type="CDD" id="cd10554">
    <property type="entry name" value="HycB_like"/>
    <property type="match status" value="1"/>
</dbReference>
<feature type="domain" description="4Fe-4S ferredoxin-type" evidence="7">
    <location>
        <begin position="120"/>
        <end position="153"/>
    </location>
</feature>
<dbReference type="GO" id="GO:0051539">
    <property type="term" value="F:4 iron, 4 sulfur cluster binding"/>
    <property type="evidence" value="ECO:0007669"/>
    <property type="project" value="UniProtKB-KW"/>
</dbReference>
<feature type="domain" description="4Fe-4S ferredoxin-type" evidence="7">
    <location>
        <begin position="81"/>
        <end position="110"/>
    </location>
</feature>
<evidence type="ECO:0000256" key="1">
    <source>
        <dbReference type="ARBA" id="ARBA00022448"/>
    </source>
</evidence>
<dbReference type="Proteomes" id="UP000183995">
    <property type="component" value="Unassembled WGS sequence"/>
</dbReference>
<organism evidence="8 9">
    <name type="scientific">Sporobacter termitidis DSM 10068</name>
    <dbReference type="NCBI Taxonomy" id="1123282"/>
    <lineage>
        <taxon>Bacteria</taxon>
        <taxon>Bacillati</taxon>
        <taxon>Bacillota</taxon>
        <taxon>Clostridia</taxon>
        <taxon>Eubacteriales</taxon>
        <taxon>Oscillospiraceae</taxon>
        <taxon>Sporobacter</taxon>
    </lineage>
</organism>
<proteinExistence type="predicted"/>
<dbReference type="InterPro" id="IPR017900">
    <property type="entry name" value="4Fe4S_Fe_S_CS"/>
</dbReference>
<keyword evidence="3" id="KW-0479">Metal-binding</keyword>
<keyword evidence="9" id="KW-1185">Reference proteome</keyword>
<dbReference type="Gene3D" id="3.30.70.20">
    <property type="match status" value="2"/>
</dbReference>